<feature type="region of interest" description="Disordered" evidence="1">
    <location>
        <begin position="105"/>
        <end position="139"/>
    </location>
</feature>
<dbReference type="EMBL" id="PGCI01000081">
    <property type="protein sequence ID" value="PLW42196.1"/>
    <property type="molecule type" value="Genomic_DNA"/>
</dbReference>
<evidence type="ECO:0000313" key="3">
    <source>
        <dbReference type="Proteomes" id="UP000235392"/>
    </source>
</evidence>
<dbReference type="AlphaFoldDB" id="A0A2N5UX25"/>
<protein>
    <submittedName>
        <fullName evidence="2">Uncharacterized protein</fullName>
    </submittedName>
</protein>
<feature type="compositionally biased region" description="Polar residues" evidence="1">
    <location>
        <begin position="105"/>
        <end position="115"/>
    </location>
</feature>
<organism evidence="2 3">
    <name type="scientific">Puccinia coronata f. sp. avenae</name>
    <dbReference type="NCBI Taxonomy" id="200324"/>
    <lineage>
        <taxon>Eukaryota</taxon>
        <taxon>Fungi</taxon>
        <taxon>Dikarya</taxon>
        <taxon>Basidiomycota</taxon>
        <taxon>Pucciniomycotina</taxon>
        <taxon>Pucciniomycetes</taxon>
        <taxon>Pucciniales</taxon>
        <taxon>Pucciniaceae</taxon>
        <taxon>Puccinia</taxon>
    </lineage>
</organism>
<evidence type="ECO:0000256" key="1">
    <source>
        <dbReference type="SAM" id="MobiDB-lite"/>
    </source>
</evidence>
<dbReference type="Proteomes" id="UP000235392">
    <property type="component" value="Unassembled WGS sequence"/>
</dbReference>
<feature type="region of interest" description="Disordered" evidence="1">
    <location>
        <begin position="66"/>
        <end position="85"/>
    </location>
</feature>
<reference evidence="2 3" key="1">
    <citation type="submission" date="2017-11" db="EMBL/GenBank/DDBJ databases">
        <title>De novo assembly and phasing of dikaryotic genomes from two isolates of Puccinia coronata f. sp. avenae, the causal agent of oat crown rust.</title>
        <authorList>
            <person name="Miller M.E."/>
            <person name="Zhang Y."/>
            <person name="Omidvar V."/>
            <person name="Sperschneider J."/>
            <person name="Schwessinger B."/>
            <person name="Raley C."/>
            <person name="Palmer J.M."/>
            <person name="Garnica D."/>
            <person name="Upadhyaya N."/>
            <person name="Rathjen J."/>
            <person name="Taylor J.M."/>
            <person name="Park R.F."/>
            <person name="Dodds P.N."/>
            <person name="Hirsch C.D."/>
            <person name="Kianian S.F."/>
            <person name="Figueroa M."/>
        </authorList>
    </citation>
    <scope>NUCLEOTIDE SEQUENCE [LARGE SCALE GENOMIC DNA]</scope>
    <source>
        <strain evidence="2">12SD80</strain>
    </source>
</reference>
<comment type="caution">
    <text evidence="2">The sequence shown here is derived from an EMBL/GenBank/DDBJ whole genome shotgun (WGS) entry which is preliminary data.</text>
</comment>
<feature type="compositionally biased region" description="Polar residues" evidence="1">
    <location>
        <begin position="129"/>
        <end position="139"/>
    </location>
</feature>
<sequence>MNIGKVAHSPPAKKTDFPPVTKACPKLPADQECYTPVEVNPKERQWISTRLYLCYQVESEDLIDYEEEESVRPSSSPSHFGNQGKHNRELTAAFKQMHVDAENSFAHSGHSTARQESQEDGDDKPFGLGQNQPDTQRGQTLPGFCANQAPELVLYQETDVSKMLCSWPDKDSPKLGGGVGVSAAKWLRTMSVLLADRQAHPGVWHITAGPRLTLQTFATLPRKKM</sequence>
<name>A0A2N5UX25_9BASI</name>
<accession>A0A2N5UX25</accession>
<proteinExistence type="predicted"/>
<evidence type="ECO:0000313" key="2">
    <source>
        <dbReference type="EMBL" id="PLW42196.1"/>
    </source>
</evidence>
<gene>
    <name evidence="2" type="ORF">PCASD_05619</name>
</gene>